<dbReference type="Proteomes" id="UP000811545">
    <property type="component" value="Unassembled WGS sequence"/>
</dbReference>
<dbReference type="EMBL" id="QLTW01000170">
    <property type="protein sequence ID" value="MBT9145784.1"/>
    <property type="molecule type" value="Genomic_DNA"/>
</dbReference>
<evidence type="ECO:0000313" key="1">
    <source>
        <dbReference type="EMBL" id="MBT9145784.1"/>
    </source>
</evidence>
<name>A0A9E2F1T1_PSYF1</name>
<accession>A0A9E2F1T1</accession>
<gene>
    <name evidence="1" type="ORF">DDT42_01661</name>
</gene>
<comment type="caution">
    <text evidence="1">The sequence shown here is derived from an EMBL/GenBank/DDBJ whole genome shotgun (WGS) entry which is preliminary data.</text>
</comment>
<reference evidence="1 2" key="1">
    <citation type="journal article" date="2021" name="bioRxiv">
        <title>Unique metabolic strategies in Hadean analogues reveal hints for primordial physiology.</title>
        <authorList>
            <person name="Nobu M.K."/>
            <person name="Nakai R."/>
            <person name="Tamazawa S."/>
            <person name="Mori H."/>
            <person name="Toyoda A."/>
            <person name="Ijiri A."/>
            <person name="Suzuki S."/>
            <person name="Kurokawa K."/>
            <person name="Kamagata Y."/>
            <person name="Tamaki H."/>
        </authorList>
    </citation>
    <scope>NUCLEOTIDE SEQUENCE [LARGE SCALE GENOMIC DNA]</scope>
    <source>
        <strain evidence="1">BS525</strain>
    </source>
</reference>
<evidence type="ECO:0000313" key="2">
    <source>
        <dbReference type="Proteomes" id="UP000811545"/>
    </source>
</evidence>
<protein>
    <submittedName>
        <fullName evidence="1">Uncharacterized protein</fullName>
    </submittedName>
</protein>
<proteinExistence type="predicted"/>
<sequence length="375" mass="43829">MSKGWGSFQREELWLSIIGFLRKEVDNLSENQFNKLKNILLELSDAKDPEEDKFFEYRERGYSNNALTEGINSTRGALVGLVTSLLSKFRDNILLEILEKLSKDRTISVRAVLVRYLPYAIRSIGWDECFRLFSNAFEKGAEEYSECIPDFLSYVPKDKIDKLIEILSKMKEKRDEKLGEAYALTMTIYYLREMASEEDLMEILKDEVLVDKGKEESFYLLANQVKYEEDIDKCMKIIDNLLEHDVLKGRVSILFMEARPEDLKKFTPFIKKIIKKPNIRGEALYYILEYLEKSLLVDPLEVFNLLETLFTEVGDDFYNLRDYVPASHSNAPLNIINTILECYPEEEIRALKALDKLIELNWTGVNEYLYALDRL</sequence>
<dbReference type="AlphaFoldDB" id="A0A9E2F1T1"/>
<dbReference type="InterPro" id="IPR016024">
    <property type="entry name" value="ARM-type_fold"/>
</dbReference>
<organism evidence="1 2">
    <name type="scientific">Psychracetigena formicireducens</name>
    <dbReference type="NCBI Taxonomy" id="2986056"/>
    <lineage>
        <taxon>Bacteria</taxon>
        <taxon>Bacillati</taxon>
        <taxon>Candidatus Lithacetigenota</taxon>
        <taxon>Candidatus Psychracetigena</taxon>
    </lineage>
</organism>
<dbReference type="SUPFAM" id="SSF48371">
    <property type="entry name" value="ARM repeat"/>
    <property type="match status" value="1"/>
</dbReference>